<gene>
    <name evidence="1" type="ORF">NO2_1450</name>
</gene>
<evidence type="ECO:0000313" key="1">
    <source>
        <dbReference type="EMBL" id="GBR76986.1"/>
    </source>
</evidence>
<feature type="non-terminal residue" evidence="1">
    <location>
        <position position="247"/>
    </location>
</feature>
<dbReference type="Proteomes" id="UP000275925">
    <property type="component" value="Unassembled WGS sequence"/>
</dbReference>
<reference evidence="1 2" key="1">
    <citation type="journal article" date="2019" name="ISME J.">
        <title>Genome analyses of uncultured TG2/ZB3 bacteria in 'Margulisbacteria' specifically attached to ectosymbiotic spirochetes of protists in the termite gut.</title>
        <authorList>
            <person name="Utami Y.D."/>
            <person name="Kuwahara H."/>
            <person name="Igai K."/>
            <person name="Murakami T."/>
            <person name="Sugaya K."/>
            <person name="Morikawa T."/>
            <person name="Nagura Y."/>
            <person name="Yuki M."/>
            <person name="Deevong P."/>
            <person name="Inoue T."/>
            <person name="Kihara K."/>
            <person name="Lo N."/>
            <person name="Yamada A."/>
            <person name="Ohkuma M."/>
            <person name="Hongoh Y."/>
        </authorList>
    </citation>
    <scope>NUCLEOTIDE SEQUENCE [LARGE SCALE GENOMIC DNA]</scope>
    <source>
        <strain evidence="1">NkOx7-02</strain>
    </source>
</reference>
<keyword evidence="2" id="KW-1185">Reference proteome</keyword>
<evidence type="ECO:0000313" key="2">
    <source>
        <dbReference type="Proteomes" id="UP000275925"/>
    </source>
</evidence>
<sequence>MANRQEAGASAVKLDASSSDAYYPSSKLVGANLATIRTDLAAETTDRTAADTAEATTRANADAMKVNKSGDTLSGRLTGANLKGAWINTFTSHTALYVPPNDATSSVAQGVLSWRTAQGDGYAINNLSGENITRLRYATNANITNGTNTTTDVFTITGGVVSFAASPAVPGKTTAAGSNATTIATEAQVALKQDKLTATGATNLLTAPATAGGQPGTKPLADLQAKLAATGTTNLLTAPATAGGQPG</sequence>
<dbReference type="EMBL" id="BGZO01000075">
    <property type="protein sequence ID" value="GBR76986.1"/>
    <property type="molecule type" value="Genomic_DNA"/>
</dbReference>
<protein>
    <recommendedName>
        <fullName evidence="3">Phage tail fiber protein</fullName>
    </recommendedName>
</protein>
<name>A0A388TIF7_9BACT</name>
<comment type="caution">
    <text evidence="1">The sequence shown here is derived from an EMBL/GenBank/DDBJ whole genome shotgun (WGS) entry which is preliminary data.</text>
</comment>
<evidence type="ECO:0008006" key="3">
    <source>
        <dbReference type="Google" id="ProtNLM"/>
    </source>
</evidence>
<proteinExistence type="predicted"/>
<organism evidence="1 2">
    <name type="scientific">Candidatus Termititenax persephonae</name>
    <dbReference type="NCBI Taxonomy" id="2218525"/>
    <lineage>
        <taxon>Bacteria</taxon>
        <taxon>Bacillati</taxon>
        <taxon>Candidatus Margulisiibacteriota</taxon>
        <taxon>Candidatus Termititenacia</taxon>
        <taxon>Candidatus Termititenacales</taxon>
        <taxon>Candidatus Termititenacaceae</taxon>
        <taxon>Candidatus Termititenax</taxon>
    </lineage>
</organism>
<dbReference type="AlphaFoldDB" id="A0A388TIF7"/>
<accession>A0A388TIF7</accession>